<sequence>MISSRLLRFLDPIATGVGPHRLRAPLDSDAPAVTQSNDTCGLGSELYRLNFGELSSSDDSILSSSGFCDDDDILRKLAFQEETLELEEEAKQCEDIGNLPPLAQGQKVVVRAKLAKDANWTGAMQDKWVLNGEEEILNVARLKDSAHLSNCPLVHGKVWDKERDRLNSSPHSSIDLEWENEVGLTPPNQFPASATDDDFVCVPGADTCSNHSTPLSNENDLEWDGDLSR</sequence>
<keyword evidence="2" id="KW-1185">Reference proteome</keyword>
<dbReference type="Proteomes" id="UP000805193">
    <property type="component" value="Unassembled WGS sequence"/>
</dbReference>
<accession>A0AC60P081</accession>
<proteinExistence type="predicted"/>
<name>A0AC60P081_IXOPE</name>
<organism evidence="1 2">
    <name type="scientific">Ixodes persulcatus</name>
    <name type="common">Taiga tick</name>
    <dbReference type="NCBI Taxonomy" id="34615"/>
    <lineage>
        <taxon>Eukaryota</taxon>
        <taxon>Metazoa</taxon>
        <taxon>Ecdysozoa</taxon>
        <taxon>Arthropoda</taxon>
        <taxon>Chelicerata</taxon>
        <taxon>Arachnida</taxon>
        <taxon>Acari</taxon>
        <taxon>Parasitiformes</taxon>
        <taxon>Ixodida</taxon>
        <taxon>Ixodoidea</taxon>
        <taxon>Ixodidae</taxon>
        <taxon>Ixodinae</taxon>
        <taxon>Ixodes</taxon>
    </lineage>
</organism>
<reference evidence="1 2" key="1">
    <citation type="journal article" date="2020" name="Cell">
        <title>Large-Scale Comparative Analyses of Tick Genomes Elucidate Their Genetic Diversity and Vector Capacities.</title>
        <authorList>
            <consortium name="Tick Genome and Microbiome Consortium (TIGMIC)"/>
            <person name="Jia N."/>
            <person name="Wang J."/>
            <person name="Shi W."/>
            <person name="Du L."/>
            <person name="Sun Y."/>
            <person name="Zhan W."/>
            <person name="Jiang J.F."/>
            <person name="Wang Q."/>
            <person name="Zhang B."/>
            <person name="Ji P."/>
            <person name="Bell-Sakyi L."/>
            <person name="Cui X.M."/>
            <person name="Yuan T.T."/>
            <person name="Jiang B.G."/>
            <person name="Yang W.F."/>
            <person name="Lam T.T."/>
            <person name="Chang Q.C."/>
            <person name="Ding S.J."/>
            <person name="Wang X.J."/>
            <person name="Zhu J.G."/>
            <person name="Ruan X.D."/>
            <person name="Zhao L."/>
            <person name="Wei J.T."/>
            <person name="Ye R.Z."/>
            <person name="Que T.C."/>
            <person name="Du C.H."/>
            <person name="Zhou Y.H."/>
            <person name="Cheng J.X."/>
            <person name="Dai P.F."/>
            <person name="Guo W.B."/>
            <person name="Han X.H."/>
            <person name="Huang E.J."/>
            <person name="Li L.F."/>
            <person name="Wei W."/>
            <person name="Gao Y.C."/>
            <person name="Liu J.Z."/>
            <person name="Shao H.Z."/>
            <person name="Wang X."/>
            <person name="Wang C.C."/>
            <person name="Yang T.C."/>
            <person name="Huo Q.B."/>
            <person name="Li W."/>
            <person name="Chen H.Y."/>
            <person name="Chen S.E."/>
            <person name="Zhou L.G."/>
            <person name="Ni X.B."/>
            <person name="Tian J.H."/>
            <person name="Sheng Y."/>
            <person name="Liu T."/>
            <person name="Pan Y.S."/>
            <person name="Xia L.Y."/>
            <person name="Li J."/>
            <person name="Zhao F."/>
            <person name="Cao W.C."/>
        </authorList>
    </citation>
    <scope>NUCLEOTIDE SEQUENCE [LARGE SCALE GENOMIC DNA]</scope>
    <source>
        <strain evidence="1">Iper-2018</strain>
    </source>
</reference>
<dbReference type="EMBL" id="JABSTQ010011321">
    <property type="protein sequence ID" value="KAG0412795.1"/>
    <property type="molecule type" value="Genomic_DNA"/>
</dbReference>
<evidence type="ECO:0000313" key="2">
    <source>
        <dbReference type="Proteomes" id="UP000805193"/>
    </source>
</evidence>
<gene>
    <name evidence="1" type="ORF">HPB47_010062</name>
</gene>
<protein>
    <submittedName>
        <fullName evidence="1">Uncharacterized protein</fullName>
    </submittedName>
</protein>
<comment type="caution">
    <text evidence="1">The sequence shown here is derived from an EMBL/GenBank/DDBJ whole genome shotgun (WGS) entry which is preliminary data.</text>
</comment>
<evidence type="ECO:0000313" key="1">
    <source>
        <dbReference type="EMBL" id="KAG0412795.1"/>
    </source>
</evidence>